<dbReference type="AlphaFoldDB" id="A0A9X9LY06"/>
<feature type="non-terminal residue" evidence="2">
    <location>
        <position position="48"/>
    </location>
</feature>
<name>A0A9X9LY06_GULGU</name>
<sequence>MERGVKWEDKAGPRPHLRENIHTHNMGPVCVDRHSPEGGRPSPGDLRR</sequence>
<protein>
    <submittedName>
        <fullName evidence="2">Uncharacterized protein</fullName>
    </submittedName>
</protein>
<proteinExistence type="predicted"/>
<accession>A0A9X9LY06</accession>
<evidence type="ECO:0000313" key="3">
    <source>
        <dbReference type="Proteomes" id="UP000269945"/>
    </source>
</evidence>
<comment type="caution">
    <text evidence="2">The sequence shown here is derived from an EMBL/GenBank/DDBJ whole genome shotgun (WGS) entry which is preliminary data.</text>
</comment>
<gene>
    <name evidence="2" type="ORF">BN2614_LOCUS8</name>
</gene>
<dbReference type="EMBL" id="CYRY02027690">
    <property type="protein sequence ID" value="VCW99144.1"/>
    <property type="molecule type" value="Genomic_DNA"/>
</dbReference>
<reference evidence="2 3" key="1">
    <citation type="submission" date="2018-10" db="EMBL/GenBank/DDBJ databases">
        <authorList>
            <person name="Ekblom R."/>
            <person name="Jareborg N."/>
        </authorList>
    </citation>
    <scope>NUCLEOTIDE SEQUENCE [LARGE SCALE GENOMIC DNA]</scope>
    <source>
        <tissue evidence="2">Muscle</tissue>
    </source>
</reference>
<feature type="compositionally biased region" description="Basic and acidic residues" evidence="1">
    <location>
        <begin position="1"/>
        <end position="22"/>
    </location>
</feature>
<keyword evidence="3" id="KW-1185">Reference proteome</keyword>
<dbReference type="Proteomes" id="UP000269945">
    <property type="component" value="Unassembled WGS sequence"/>
</dbReference>
<evidence type="ECO:0000256" key="1">
    <source>
        <dbReference type="SAM" id="MobiDB-lite"/>
    </source>
</evidence>
<organism evidence="2 3">
    <name type="scientific">Gulo gulo</name>
    <name type="common">Wolverine</name>
    <name type="synonym">Gluton</name>
    <dbReference type="NCBI Taxonomy" id="48420"/>
    <lineage>
        <taxon>Eukaryota</taxon>
        <taxon>Metazoa</taxon>
        <taxon>Chordata</taxon>
        <taxon>Craniata</taxon>
        <taxon>Vertebrata</taxon>
        <taxon>Euteleostomi</taxon>
        <taxon>Mammalia</taxon>
        <taxon>Eutheria</taxon>
        <taxon>Laurasiatheria</taxon>
        <taxon>Carnivora</taxon>
        <taxon>Caniformia</taxon>
        <taxon>Musteloidea</taxon>
        <taxon>Mustelidae</taxon>
        <taxon>Guloninae</taxon>
        <taxon>Gulo</taxon>
    </lineage>
</organism>
<evidence type="ECO:0000313" key="2">
    <source>
        <dbReference type="EMBL" id="VCW99144.1"/>
    </source>
</evidence>
<feature type="region of interest" description="Disordered" evidence="1">
    <location>
        <begin position="1"/>
        <end position="48"/>
    </location>
</feature>